<feature type="chain" id="PRO_5045304189" evidence="1">
    <location>
        <begin position="23"/>
        <end position="672"/>
    </location>
</feature>
<dbReference type="InterPro" id="IPR008757">
    <property type="entry name" value="Peptidase_M6-like_domain"/>
</dbReference>
<dbReference type="RefSeq" id="WP_109587835.1">
    <property type="nucleotide sequence ID" value="NZ_QGHD01000038.1"/>
</dbReference>
<feature type="domain" description="Peptidase M6-like" evidence="2">
    <location>
        <begin position="175"/>
        <end position="378"/>
    </location>
</feature>
<dbReference type="Proteomes" id="UP000245523">
    <property type="component" value="Unassembled WGS sequence"/>
</dbReference>
<sequence>MIGKFQTTLAIGALLWANSVFAYPKNPALKTIDNDGFALTIQNFGDEHYSFTQTLDGFLVIQKEGVYYYADENGEASSMKAKNFNLQNEQEKAYLKSVDEKKVKESHAKKNGRKFQAEKKERASWIPSVSDKPKLRLPNPAGHSYGTNRFPVILVETNDTKNCDSLEFYNQVNQNGYSKNGHIGSVKDYFTAQSNGLFVPSYDIYLVKVDKNISSYKENEQYLVKESLEKLRAKYPQFNAQNYDADNDGFVDAVAIMYAGTEAAANNVGGFAYNLKYNAVGQQDAGNGKKFDAYFILAQMISNTTLAPIAQFIHEFSHTMGLQDHYCVYGSECYQDFTNTEYQFPSVHGWDVMATGMYNGPSNGATPVGYSAFEKQFMHWIEYETLTTTNDVTIMNPLNSSNQSYKIPVAGNNDEWFVLENRQTTDWDKYLPNSGLLIWHIDYDQAIWDSDALNDDKTHQRIDVVEAGNIKVNSYYDGFYSGYGGENLADDVFPGSQNVTSFDGFYSWNGIHQGVSLYNITEANQKICFTTKSGIAVNNCEVQSSSSFEISSSSENPFIESSSSYEPIPFSSSSEEPWFVFSSSSSETETSLQDLQKILNRIDVIENTLSIETSIAGTKQISLFDVTGHTILQKSFHTNSFELDLQKINGKVLIVKLSQGKKILQAKKISIR</sequence>
<comment type="caution">
    <text evidence="3">The sequence shown here is derived from an EMBL/GenBank/DDBJ whole genome shotgun (WGS) entry which is preliminary data.</text>
</comment>
<keyword evidence="4" id="KW-1185">Reference proteome</keyword>
<reference evidence="3 4" key="1">
    <citation type="submission" date="2018-05" db="EMBL/GenBank/DDBJ databases">
        <title>Animal gut microbial communities from fecal samples from Wisconsin, USA.</title>
        <authorList>
            <person name="Neumann A."/>
        </authorList>
    </citation>
    <scope>NUCLEOTIDE SEQUENCE [LARGE SCALE GENOMIC DNA]</scope>
    <source>
        <strain evidence="3 4">UWS4</strain>
    </source>
</reference>
<protein>
    <submittedName>
        <fullName evidence="3">M6 family metalloprotease-like protein</fullName>
    </submittedName>
</protein>
<dbReference type="Pfam" id="PF05547">
    <property type="entry name" value="Peptidase_M6"/>
    <property type="match status" value="1"/>
</dbReference>
<dbReference type="PANTHER" id="PTHR41775">
    <property type="entry name" value="SECRETED PROTEIN-RELATED"/>
    <property type="match status" value="1"/>
</dbReference>
<feature type="signal peptide" evidence="1">
    <location>
        <begin position="1"/>
        <end position="22"/>
    </location>
</feature>
<dbReference type="EMBL" id="QGHD01000038">
    <property type="protein sequence ID" value="PWK92222.1"/>
    <property type="molecule type" value="Genomic_DNA"/>
</dbReference>
<dbReference type="NCBIfam" id="TIGR03296">
    <property type="entry name" value="M6dom_TIGR03296"/>
    <property type="match status" value="1"/>
</dbReference>
<organism evidence="3 4">
    <name type="scientific">Hallerella porci</name>
    <dbReference type="NCBI Taxonomy" id="1945871"/>
    <lineage>
        <taxon>Bacteria</taxon>
        <taxon>Pseudomonadati</taxon>
        <taxon>Fibrobacterota</taxon>
        <taxon>Fibrobacteria</taxon>
        <taxon>Fibrobacterales</taxon>
        <taxon>Fibrobacteraceae</taxon>
        <taxon>Hallerella</taxon>
    </lineage>
</organism>
<evidence type="ECO:0000313" key="3">
    <source>
        <dbReference type="EMBL" id="PWK92222.1"/>
    </source>
</evidence>
<name>A0ABX5LKV2_9BACT</name>
<gene>
    <name evidence="3" type="ORF">B0H50_1384</name>
</gene>
<dbReference type="PANTHER" id="PTHR41775:SF1">
    <property type="entry name" value="PEPTIDASE M6-LIKE DOMAIN-CONTAINING PROTEIN"/>
    <property type="match status" value="1"/>
</dbReference>
<keyword evidence="1" id="KW-0732">Signal</keyword>
<evidence type="ECO:0000313" key="4">
    <source>
        <dbReference type="Proteomes" id="UP000245523"/>
    </source>
</evidence>
<proteinExistence type="predicted"/>
<evidence type="ECO:0000256" key="1">
    <source>
        <dbReference type="SAM" id="SignalP"/>
    </source>
</evidence>
<accession>A0ABX5LKV2</accession>
<evidence type="ECO:0000259" key="2">
    <source>
        <dbReference type="Pfam" id="PF05547"/>
    </source>
</evidence>